<gene>
    <name evidence="7" type="ORF">SSX86_019951</name>
</gene>
<reference evidence="7 8" key="1">
    <citation type="submission" date="2024-04" db="EMBL/GenBank/DDBJ databases">
        <title>The reference genome of an endangered Asteraceae, Deinandra increscens subsp. villosa, native to the Central Coast of California.</title>
        <authorList>
            <person name="Guilliams M."/>
            <person name="Hasenstab-Lehman K."/>
            <person name="Meyer R."/>
            <person name="Mcevoy S."/>
        </authorList>
    </citation>
    <scope>NUCLEOTIDE SEQUENCE [LARGE SCALE GENOMIC DNA]</scope>
    <source>
        <tissue evidence="7">Leaf</tissue>
    </source>
</reference>
<dbReference type="NCBIfam" id="TIGR01557">
    <property type="entry name" value="myb_SHAQKYF"/>
    <property type="match status" value="1"/>
</dbReference>
<accession>A0AAP0GV03</accession>
<feature type="region of interest" description="Disordered" evidence="5">
    <location>
        <begin position="52"/>
        <end position="97"/>
    </location>
</feature>
<sequence length="325" mass="37286">MSEQENDAFIHEVFKSGAFLVVKRPLTMDAVRHMRQDVIRKRMHTHEKYENKDVIIKTERQDMDIQETRSSGSGKNGRCEPKKRVHQSSDDDNDDYNDEISMKKKICVEWTEELHEKFVNAVRQLGEGRCFPKKILDLMAVPGLTRMQVASHLQKCRKEKMNFNYDKKTTQNNVLSSNLFPQGLNERRFGCMPSLQTNANNHEESNTLIGINLSINGWQAEVNHMKNQTYRGSSSMLNISNQKNIAQRIEYTQIPFGSDLALNQDDGFGSRIIKATNNYFQQTISGLRDPGQGSNDQNLPLIKQQVSEEFPDFLKDLDGNGPNDI</sequence>
<dbReference type="GO" id="GO:0005634">
    <property type="term" value="C:nucleus"/>
    <property type="evidence" value="ECO:0007669"/>
    <property type="project" value="UniProtKB-SubCell"/>
</dbReference>
<dbReference type="Gene3D" id="1.10.10.60">
    <property type="entry name" value="Homeodomain-like"/>
    <property type="match status" value="1"/>
</dbReference>
<dbReference type="EMBL" id="JBCNJP010000019">
    <property type="protein sequence ID" value="KAK9062761.1"/>
    <property type="molecule type" value="Genomic_DNA"/>
</dbReference>
<evidence type="ECO:0000256" key="1">
    <source>
        <dbReference type="ARBA" id="ARBA00004123"/>
    </source>
</evidence>
<evidence type="ECO:0000313" key="7">
    <source>
        <dbReference type="EMBL" id="KAK9062761.1"/>
    </source>
</evidence>
<keyword evidence="3" id="KW-0804">Transcription</keyword>
<dbReference type="InterPro" id="IPR017930">
    <property type="entry name" value="Myb_dom"/>
</dbReference>
<evidence type="ECO:0000313" key="8">
    <source>
        <dbReference type="Proteomes" id="UP001408789"/>
    </source>
</evidence>
<dbReference type="PROSITE" id="PS51294">
    <property type="entry name" value="HTH_MYB"/>
    <property type="match status" value="1"/>
</dbReference>
<dbReference type="InterPro" id="IPR001005">
    <property type="entry name" value="SANT/Myb"/>
</dbReference>
<dbReference type="Proteomes" id="UP001408789">
    <property type="component" value="Unassembled WGS sequence"/>
</dbReference>
<comment type="subcellular location">
    <subcellularLocation>
        <location evidence="1">Nucleus</location>
    </subcellularLocation>
</comment>
<dbReference type="InterPro" id="IPR009057">
    <property type="entry name" value="Homeodomain-like_sf"/>
</dbReference>
<evidence type="ECO:0000256" key="4">
    <source>
        <dbReference type="ARBA" id="ARBA00023242"/>
    </source>
</evidence>
<organism evidence="7 8">
    <name type="scientific">Deinandra increscens subsp. villosa</name>
    <dbReference type="NCBI Taxonomy" id="3103831"/>
    <lineage>
        <taxon>Eukaryota</taxon>
        <taxon>Viridiplantae</taxon>
        <taxon>Streptophyta</taxon>
        <taxon>Embryophyta</taxon>
        <taxon>Tracheophyta</taxon>
        <taxon>Spermatophyta</taxon>
        <taxon>Magnoliopsida</taxon>
        <taxon>eudicotyledons</taxon>
        <taxon>Gunneridae</taxon>
        <taxon>Pentapetalae</taxon>
        <taxon>asterids</taxon>
        <taxon>campanulids</taxon>
        <taxon>Asterales</taxon>
        <taxon>Asteraceae</taxon>
        <taxon>Asteroideae</taxon>
        <taxon>Heliantheae alliance</taxon>
        <taxon>Madieae</taxon>
        <taxon>Madiinae</taxon>
        <taxon>Deinandra</taxon>
    </lineage>
</organism>
<dbReference type="AlphaFoldDB" id="A0AAP0GV03"/>
<keyword evidence="4" id="KW-0539">Nucleus</keyword>
<feature type="domain" description="HTH myb-type" evidence="6">
    <location>
        <begin position="102"/>
        <end position="161"/>
    </location>
</feature>
<keyword evidence="2" id="KW-0805">Transcription regulation</keyword>
<dbReference type="PANTHER" id="PTHR31442:SF32">
    <property type="entry name" value="TWO-COMPONENT RESPONSE REGULATOR ORR21-LIKE"/>
    <property type="match status" value="1"/>
</dbReference>
<dbReference type="SUPFAM" id="SSF46689">
    <property type="entry name" value="Homeodomain-like"/>
    <property type="match status" value="1"/>
</dbReference>
<proteinExistence type="predicted"/>
<evidence type="ECO:0000259" key="6">
    <source>
        <dbReference type="PROSITE" id="PS51294"/>
    </source>
</evidence>
<dbReference type="PANTHER" id="PTHR31442">
    <property type="entry name" value="HOMEODOMAIN-LIKE SUPERFAMILY PROTEIN-RELATED"/>
    <property type="match status" value="1"/>
</dbReference>
<dbReference type="Pfam" id="PF00249">
    <property type="entry name" value="Myb_DNA-binding"/>
    <property type="match status" value="1"/>
</dbReference>
<dbReference type="GO" id="GO:0003677">
    <property type="term" value="F:DNA binding"/>
    <property type="evidence" value="ECO:0007669"/>
    <property type="project" value="InterPro"/>
</dbReference>
<feature type="compositionally biased region" description="Basic and acidic residues" evidence="5">
    <location>
        <begin position="52"/>
        <end position="67"/>
    </location>
</feature>
<dbReference type="InterPro" id="IPR044841">
    <property type="entry name" value="LUX/BOA-like"/>
</dbReference>
<dbReference type="FunFam" id="1.10.10.60:FF:000007">
    <property type="entry name" value="Two-component response regulator"/>
    <property type="match status" value="1"/>
</dbReference>
<dbReference type="InterPro" id="IPR006447">
    <property type="entry name" value="Myb_dom_plants"/>
</dbReference>
<comment type="caution">
    <text evidence="7">The sequence shown here is derived from an EMBL/GenBank/DDBJ whole genome shotgun (WGS) entry which is preliminary data.</text>
</comment>
<evidence type="ECO:0000256" key="3">
    <source>
        <dbReference type="ARBA" id="ARBA00023163"/>
    </source>
</evidence>
<dbReference type="GO" id="GO:0003700">
    <property type="term" value="F:DNA-binding transcription factor activity"/>
    <property type="evidence" value="ECO:0007669"/>
    <property type="project" value="InterPro"/>
</dbReference>
<evidence type="ECO:0000256" key="2">
    <source>
        <dbReference type="ARBA" id="ARBA00023015"/>
    </source>
</evidence>
<name>A0AAP0GV03_9ASTR</name>
<keyword evidence="8" id="KW-1185">Reference proteome</keyword>
<evidence type="ECO:0000256" key="5">
    <source>
        <dbReference type="SAM" id="MobiDB-lite"/>
    </source>
</evidence>
<protein>
    <recommendedName>
        <fullName evidence="6">HTH myb-type domain-containing protein</fullName>
    </recommendedName>
</protein>